<name>A0A5P8E6W6_9BACT</name>
<feature type="domain" description="Glycosyltransferase 2-like" evidence="1">
    <location>
        <begin position="5"/>
        <end position="133"/>
    </location>
</feature>
<protein>
    <submittedName>
        <fullName evidence="2">Glycosyltransferase family 2 protein</fullName>
    </submittedName>
</protein>
<dbReference type="InterPro" id="IPR001173">
    <property type="entry name" value="Glyco_trans_2-like"/>
</dbReference>
<sequence>MTRFSILVACYNAEPYLRQTLDSLLSQTLTDIEVICIDDCSTDSTPQILNEYAAKDRRVKMLKTSENSGQAVARNLGLRHATGVLTTMVDADDWLAPDALEKMWQTFSTREDIDSLAFRLQMVEERGITHPFKEDETIPPLMTGEEACLLAINWRLHGFAAVRTELHRRYPYDETTRVYSDDNTSRIHYLKSRFVAQTDADYFYRQHPASVTHQRDTKRLDFLRANDSLRQTLESEGANDQILQTCEDYCWRIFLGICKDMLNQRGKMTENEWKTTEKRLQEAYDNMQLKRLDPKLRKSLRIGPLFGFGSFIMREKFIASLKKHKTTDA</sequence>
<proteinExistence type="predicted"/>
<evidence type="ECO:0000313" key="2">
    <source>
        <dbReference type="EMBL" id="QFQ12640.1"/>
    </source>
</evidence>
<dbReference type="GO" id="GO:0016758">
    <property type="term" value="F:hexosyltransferase activity"/>
    <property type="evidence" value="ECO:0007669"/>
    <property type="project" value="UniProtKB-ARBA"/>
</dbReference>
<dbReference type="PANTHER" id="PTHR22916:SF3">
    <property type="entry name" value="UDP-GLCNAC:BETAGAL BETA-1,3-N-ACETYLGLUCOSAMINYLTRANSFERASE-LIKE PROTEIN 1"/>
    <property type="match status" value="1"/>
</dbReference>
<dbReference type="OrthoDB" id="1114838at2"/>
<dbReference type="KEGG" id="alq:C7Y71_006210"/>
<evidence type="ECO:0000259" key="1">
    <source>
        <dbReference type="Pfam" id="PF00535"/>
    </source>
</evidence>
<dbReference type="InterPro" id="IPR029044">
    <property type="entry name" value="Nucleotide-diphossugar_trans"/>
</dbReference>
<reference evidence="2 3" key="1">
    <citation type="submission" date="2018-11" db="EMBL/GenBank/DDBJ databases">
        <authorList>
            <person name="Na S.W."/>
            <person name="Baik M."/>
        </authorList>
    </citation>
    <scope>NUCLEOTIDE SEQUENCE [LARGE SCALE GENOMIC DNA]</scope>
    <source>
        <strain evidence="2 3">E39</strain>
    </source>
</reference>
<dbReference type="EMBL" id="CP033459">
    <property type="protein sequence ID" value="QFQ12640.1"/>
    <property type="molecule type" value="Genomic_DNA"/>
</dbReference>
<dbReference type="Pfam" id="PF00535">
    <property type="entry name" value="Glycos_transf_2"/>
    <property type="match status" value="1"/>
</dbReference>
<organism evidence="2 3">
    <name type="scientific">Pseudoprevotella muciniphila</name>
    <dbReference type="NCBI Taxonomy" id="2133944"/>
    <lineage>
        <taxon>Bacteria</taxon>
        <taxon>Pseudomonadati</taxon>
        <taxon>Bacteroidota</taxon>
        <taxon>Bacteroidia</taxon>
        <taxon>Bacteroidales</taxon>
        <taxon>Prevotellaceae</taxon>
        <taxon>Pseudoprevotella</taxon>
    </lineage>
</organism>
<keyword evidence="3" id="KW-1185">Reference proteome</keyword>
<evidence type="ECO:0000313" key="3">
    <source>
        <dbReference type="Proteomes" id="UP000249375"/>
    </source>
</evidence>
<dbReference type="Gene3D" id="3.90.550.10">
    <property type="entry name" value="Spore Coat Polysaccharide Biosynthesis Protein SpsA, Chain A"/>
    <property type="match status" value="1"/>
</dbReference>
<dbReference type="AlphaFoldDB" id="A0A5P8E6W6"/>
<dbReference type="PANTHER" id="PTHR22916">
    <property type="entry name" value="GLYCOSYLTRANSFERASE"/>
    <property type="match status" value="1"/>
</dbReference>
<accession>A0A5P8E6W6</accession>
<dbReference type="RefSeq" id="WP_111899048.1">
    <property type="nucleotide sequence ID" value="NZ_CP033459.1"/>
</dbReference>
<dbReference type="SUPFAM" id="SSF53448">
    <property type="entry name" value="Nucleotide-diphospho-sugar transferases"/>
    <property type="match status" value="1"/>
</dbReference>
<dbReference type="Proteomes" id="UP000249375">
    <property type="component" value="Chromosome"/>
</dbReference>
<gene>
    <name evidence="2" type="ORF">C7Y71_006210</name>
</gene>
<keyword evidence="2" id="KW-0808">Transferase</keyword>
<dbReference type="CDD" id="cd00761">
    <property type="entry name" value="Glyco_tranf_GTA_type"/>
    <property type="match status" value="1"/>
</dbReference>